<name>A0ABD2MTQ6_9CUCU</name>
<sequence length="165" mass="19588">NRKNCSDVSVLNKVDTRSDHRVVRVCFRFDIKQERKKLIRKPRFLTIDQLGARNSEYQAEIARRSQPEETLIRMDIEQLNQQMKSSIVAATKKRCSEIRTKRGLEKGTEDHRTLNKRVKKAIRRDLRSHKTRMIQETIERNANMRVLRSKLSNEKAKLTNMKNKQ</sequence>
<gene>
    <name evidence="1" type="ORF">HHI36_008858</name>
</gene>
<dbReference type="Proteomes" id="UP001516400">
    <property type="component" value="Unassembled WGS sequence"/>
</dbReference>
<keyword evidence="2" id="KW-1185">Reference proteome</keyword>
<evidence type="ECO:0000313" key="2">
    <source>
        <dbReference type="Proteomes" id="UP001516400"/>
    </source>
</evidence>
<dbReference type="EMBL" id="JABFTP020000021">
    <property type="protein sequence ID" value="KAL3269799.1"/>
    <property type="molecule type" value="Genomic_DNA"/>
</dbReference>
<reference evidence="1 2" key="1">
    <citation type="journal article" date="2021" name="BMC Biol.">
        <title>Horizontally acquired antibacterial genes associated with adaptive radiation of ladybird beetles.</title>
        <authorList>
            <person name="Li H.S."/>
            <person name="Tang X.F."/>
            <person name="Huang Y.H."/>
            <person name="Xu Z.Y."/>
            <person name="Chen M.L."/>
            <person name="Du X.Y."/>
            <person name="Qiu B.Y."/>
            <person name="Chen P.T."/>
            <person name="Zhang W."/>
            <person name="Slipinski A."/>
            <person name="Escalona H.E."/>
            <person name="Waterhouse R.M."/>
            <person name="Zwick A."/>
            <person name="Pang H."/>
        </authorList>
    </citation>
    <scope>NUCLEOTIDE SEQUENCE [LARGE SCALE GENOMIC DNA]</scope>
    <source>
        <strain evidence="1">SYSU2018</strain>
    </source>
</reference>
<proteinExistence type="predicted"/>
<feature type="non-terminal residue" evidence="1">
    <location>
        <position position="1"/>
    </location>
</feature>
<evidence type="ECO:0000313" key="1">
    <source>
        <dbReference type="EMBL" id="KAL3269799.1"/>
    </source>
</evidence>
<dbReference type="AlphaFoldDB" id="A0ABD2MTQ6"/>
<comment type="caution">
    <text evidence="1">The sequence shown here is derived from an EMBL/GenBank/DDBJ whole genome shotgun (WGS) entry which is preliminary data.</text>
</comment>
<protein>
    <submittedName>
        <fullName evidence="1">Uncharacterized protein</fullName>
    </submittedName>
</protein>
<accession>A0ABD2MTQ6</accession>
<organism evidence="1 2">
    <name type="scientific">Cryptolaemus montrouzieri</name>
    <dbReference type="NCBI Taxonomy" id="559131"/>
    <lineage>
        <taxon>Eukaryota</taxon>
        <taxon>Metazoa</taxon>
        <taxon>Ecdysozoa</taxon>
        <taxon>Arthropoda</taxon>
        <taxon>Hexapoda</taxon>
        <taxon>Insecta</taxon>
        <taxon>Pterygota</taxon>
        <taxon>Neoptera</taxon>
        <taxon>Endopterygota</taxon>
        <taxon>Coleoptera</taxon>
        <taxon>Polyphaga</taxon>
        <taxon>Cucujiformia</taxon>
        <taxon>Coccinelloidea</taxon>
        <taxon>Coccinellidae</taxon>
        <taxon>Scymninae</taxon>
        <taxon>Scymnini</taxon>
        <taxon>Cryptolaemus</taxon>
    </lineage>
</organism>